<dbReference type="SUPFAM" id="SSF103473">
    <property type="entry name" value="MFS general substrate transporter"/>
    <property type="match status" value="1"/>
</dbReference>
<feature type="domain" description="Major facilitator superfamily (MFS) profile" evidence="6">
    <location>
        <begin position="19"/>
        <end position="454"/>
    </location>
</feature>
<dbReference type="GO" id="GO:0022857">
    <property type="term" value="F:transmembrane transporter activity"/>
    <property type="evidence" value="ECO:0007669"/>
    <property type="project" value="InterPro"/>
</dbReference>
<feature type="transmembrane region" description="Helical" evidence="5">
    <location>
        <begin position="174"/>
        <end position="203"/>
    </location>
</feature>
<dbReference type="GO" id="GO:0005886">
    <property type="term" value="C:plasma membrane"/>
    <property type="evidence" value="ECO:0007669"/>
    <property type="project" value="TreeGrafter"/>
</dbReference>
<evidence type="ECO:0000256" key="2">
    <source>
        <dbReference type="ARBA" id="ARBA00022692"/>
    </source>
</evidence>
<keyword evidence="8" id="KW-1185">Reference proteome</keyword>
<dbReference type="OrthoDB" id="9986881at2759"/>
<dbReference type="GO" id="GO:0140115">
    <property type="term" value="P:export across plasma membrane"/>
    <property type="evidence" value="ECO:0007669"/>
    <property type="project" value="UniProtKB-ARBA"/>
</dbReference>
<evidence type="ECO:0000256" key="1">
    <source>
        <dbReference type="ARBA" id="ARBA00004141"/>
    </source>
</evidence>
<dbReference type="PANTHER" id="PTHR23502">
    <property type="entry name" value="MAJOR FACILITATOR SUPERFAMILY"/>
    <property type="match status" value="1"/>
</dbReference>
<keyword evidence="4 5" id="KW-0472">Membrane</keyword>
<dbReference type="FunFam" id="1.20.1250.20:FF:000011">
    <property type="entry name" value="MFS multidrug transporter, putative"/>
    <property type="match status" value="1"/>
</dbReference>
<dbReference type="Gene3D" id="1.20.1250.20">
    <property type="entry name" value="MFS general substrate transporter like domains"/>
    <property type="match status" value="1"/>
</dbReference>
<dbReference type="Proteomes" id="UP000772434">
    <property type="component" value="Unassembled WGS sequence"/>
</dbReference>
<evidence type="ECO:0000259" key="6">
    <source>
        <dbReference type="PROSITE" id="PS50850"/>
    </source>
</evidence>
<reference evidence="7" key="1">
    <citation type="submission" date="2020-11" db="EMBL/GenBank/DDBJ databases">
        <authorList>
            <consortium name="DOE Joint Genome Institute"/>
            <person name="Ahrendt S."/>
            <person name="Riley R."/>
            <person name="Andreopoulos W."/>
            <person name="Labutti K."/>
            <person name="Pangilinan J."/>
            <person name="Ruiz-Duenas F.J."/>
            <person name="Barrasa J.M."/>
            <person name="Sanchez-Garcia M."/>
            <person name="Camarero S."/>
            <person name="Miyauchi S."/>
            <person name="Serrano A."/>
            <person name="Linde D."/>
            <person name="Babiker R."/>
            <person name="Drula E."/>
            <person name="Ayuso-Fernandez I."/>
            <person name="Pacheco R."/>
            <person name="Padilla G."/>
            <person name="Ferreira P."/>
            <person name="Barriuso J."/>
            <person name="Kellner H."/>
            <person name="Castanera R."/>
            <person name="Alfaro M."/>
            <person name="Ramirez L."/>
            <person name="Pisabarro A.G."/>
            <person name="Kuo A."/>
            <person name="Tritt A."/>
            <person name="Lipzen A."/>
            <person name="He G."/>
            <person name="Yan M."/>
            <person name="Ng V."/>
            <person name="Cullen D."/>
            <person name="Martin F."/>
            <person name="Rosso M.-N."/>
            <person name="Henrissat B."/>
            <person name="Hibbett D."/>
            <person name="Martinez A.T."/>
            <person name="Grigoriev I.V."/>
        </authorList>
    </citation>
    <scope>NUCLEOTIDE SEQUENCE</scope>
    <source>
        <strain evidence="7">AH 40177</strain>
    </source>
</reference>
<accession>A0A9P5PUA2</accession>
<dbReference type="GO" id="GO:0042908">
    <property type="term" value="P:xenobiotic transport"/>
    <property type="evidence" value="ECO:0007669"/>
    <property type="project" value="UniProtKB-ARBA"/>
</dbReference>
<feature type="transmembrane region" description="Helical" evidence="5">
    <location>
        <begin position="427"/>
        <end position="447"/>
    </location>
</feature>
<feature type="transmembrane region" description="Helical" evidence="5">
    <location>
        <begin position="109"/>
        <end position="131"/>
    </location>
</feature>
<feature type="transmembrane region" description="Helical" evidence="5">
    <location>
        <begin position="249"/>
        <end position="273"/>
    </location>
</feature>
<dbReference type="Pfam" id="PF07690">
    <property type="entry name" value="MFS_1"/>
    <property type="match status" value="1"/>
</dbReference>
<dbReference type="EMBL" id="JADNRY010000050">
    <property type="protein sequence ID" value="KAF9069463.1"/>
    <property type="molecule type" value="Genomic_DNA"/>
</dbReference>
<dbReference type="CDD" id="cd17323">
    <property type="entry name" value="MFS_Tpo1_MDR_like"/>
    <property type="match status" value="1"/>
</dbReference>
<keyword evidence="3 5" id="KW-1133">Transmembrane helix</keyword>
<dbReference type="PROSITE" id="PS00216">
    <property type="entry name" value="SUGAR_TRANSPORT_1"/>
    <property type="match status" value="1"/>
</dbReference>
<protein>
    <submittedName>
        <fullName evidence="7">Major facilitator superfamily domain-containing protein</fullName>
    </submittedName>
</protein>
<dbReference type="InterPro" id="IPR005829">
    <property type="entry name" value="Sugar_transporter_CS"/>
</dbReference>
<dbReference type="InterPro" id="IPR020846">
    <property type="entry name" value="MFS_dom"/>
</dbReference>
<feature type="transmembrane region" description="Helical" evidence="5">
    <location>
        <begin position="358"/>
        <end position="383"/>
    </location>
</feature>
<evidence type="ECO:0000313" key="8">
    <source>
        <dbReference type="Proteomes" id="UP000772434"/>
    </source>
</evidence>
<dbReference type="InterPro" id="IPR011701">
    <property type="entry name" value="MFS"/>
</dbReference>
<comment type="subcellular location">
    <subcellularLocation>
        <location evidence="1">Membrane</location>
        <topology evidence="1">Multi-pass membrane protein</topology>
    </subcellularLocation>
</comment>
<dbReference type="InterPro" id="IPR036259">
    <property type="entry name" value="MFS_trans_sf"/>
</dbReference>
<sequence length="484" mass="53378">MTSIQRTLKNWSKLRKWLLTILTSVMTINVTFASSAPTSATSRIMEQFSISSEIADLITSVFLLGYVFGPFVSGPGSELFGRKPVLAVSMTLYTLFILGQALAPNIQTLLVTRFFSGFFAVAPLSIGGGLLADIWPADGRGPATSLFTASVFLGPVLGPLVGGFVAESSLRWNFIFWIMFIFAAVSTLLMFVFLPETYAPVLLQKKAKRLRKQATTPEAKQAIFAEHEKQDFNFGPLIHRTLFRPFQMLLLEPILVLVTIYLSVVYGVLYALFEAFPIIFMERHGFTLSQNGLVFIGVGIGSTLGAALNYYFSIVYSRHIPRWKGFPPAEYRLYGAMVGAPALVIGAFWLGWTGEYTNVPWAVPAVATVVLGFAISLIFMSFLSYLIDTYLMYSASAFAANTAVRSAVGAAFPLFTVQMYTKLGINWASSLVGFVGLLLAPSPFLFYKYGARIRAGSKFAPCIDLKIAKELELEEQHRVKLEQV</sequence>
<dbReference type="PROSITE" id="PS50850">
    <property type="entry name" value="MFS"/>
    <property type="match status" value="1"/>
</dbReference>
<keyword evidence="2 5" id="KW-0812">Transmembrane</keyword>
<proteinExistence type="predicted"/>
<dbReference type="AlphaFoldDB" id="A0A9P5PUA2"/>
<feature type="transmembrane region" description="Helical" evidence="5">
    <location>
        <begin position="293"/>
        <end position="312"/>
    </location>
</feature>
<comment type="caution">
    <text evidence="7">The sequence shown here is derived from an EMBL/GenBank/DDBJ whole genome shotgun (WGS) entry which is preliminary data.</text>
</comment>
<name>A0A9P5PUA2_9AGAR</name>
<dbReference type="PANTHER" id="PTHR23502:SF74">
    <property type="entry name" value="MAJOR FACILITATOR SUPERFAMILY (MFS) PROFILE DOMAIN-CONTAINING PROTEIN"/>
    <property type="match status" value="1"/>
</dbReference>
<feature type="transmembrane region" description="Helical" evidence="5">
    <location>
        <begin position="333"/>
        <end position="352"/>
    </location>
</feature>
<gene>
    <name evidence="7" type="ORF">BDP27DRAFT_718184</name>
</gene>
<evidence type="ECO:0000256" key="5">
    <source>
        <dbReference type="SAM" id="Phobius"/>
    </source>
</evidence>
<feature type="transmembrane region" description="Helical" evidence="5">
    <location>
        <begin position="57"/>
        <end position="73"/>
    </location>
</feature>
<evidence type="ECO:0000256" key="3">
    <source>
        <dbReference type="ARBA" id="ARBA00022989"/>
    </source>
</evidence>
<feature type="transmembrane region" description="Helical" evidence="5">
    <location>
        <begin position="143"/>
        <end position="162"/>
    </location>
</feature>
<evidence type="ECO:0000313" key="7">
    <source>
        <dbReference type="EMBL" id="KAF9069463.1"/>
    </source>
</evidence>
<evidence type="ECO:0000256" key="4">
    <source>
        <dbReference type="ARBA" id="ARBA00023136"/>
    </source>
</evidence>
<feature type="transmembrane region" description="Helical" evidence="5">
    <location>
        <begin position="85"/>
        <end position="103"/>
    </location>
</feature>
<organism evidence="7 8">
    <name type="scientific">Rhodocollybia butyracea</name>
    <dbReference type="NCBI Taxonomy" id="206335"/>
    <lineage>
        <taxon>Eukaryota</taxon>
        <taxon>Fungi</taxon>
        <taxon>Dikarya</taxon>
        <taxon>Basidiomycota</taxon>
        <taxon>Agaricomycotina</taxon>
        <taxon>Agaricomycetes</taxon>
        <taxon>Agaricomycetidae</taxon>
        <taxon>Agaricales</taxon>
        <taxon>Marasmiineae</taxon>
        <taxon>Omphalotaceae</taxon>
        <taxon>Rhodocollybia</taxon>
    </lineage>
</organism>